<evidence type="ECO:0000313" key="2">
    <source>
        <dbReference type="Proteomes" id="UP001412067"/>
    </source>
</evidence>
<proteinExistence type="predicted"/>
<dbReference type="EMBL" id="JBBWWR010000011">
    <property type="protein sequence ID" value="KAK8959637.1"/>
    <property type="molecule type" value="Genomic_DNA"/>
</dbReference>
<name>A0ABR2M649_9ASPA</name>
<reference evidence="1 2" key="1">
    <citation type="journal article" date="2022" name="Nat. Plants">
        <title>Genomes of leafy and leafless Platanthera orchids illuminate the evolution of mycoheterotrophy.</title>
        <authorList>
            <person name="Li M.H."/>
            <person name="Liu K.W."/>
            <person name="Li Z."/>
            <person name="Lu H.C."/>
            <person name="Ye Q.L."/>
            <person name="Zhang D."/>
            <person name="Wang J.Y."/>
            <person name="Li Y.F."/>
            <person name="Zhong Z.M."/>
            <person name="Liu X."/>
            <person name="Yu X."/>
            <person name="Liu D.K."/>
            <person name="Tu X.D."/>
            <person name="Liu B."/>
            <person name="Hao Y."/>
            <person name="Liao X.Y."/>
            <person name="Jiang Y.T."/>
            <person name="Sun W.H."/>
            <person name="Chen J."/>
            <person name="Chen Y.Q."/>
            <person name="Ai Y."/>
            <person name="Zhai J.W."/>
            <person name="Wu S.S."/>
            <person name="Zhou Z."/>
            <person name="Hsiao Y.Y."/>
            <person name="Wu W.L."/>
            <person name="Chen Y.Y."/>
            <person name="Lin Y.F."/>
            <person name="Hsu J.L."/>
            <person name="Li C.Y."/>
            <person name="Wang Z.W."/>
            <person name="Zhao X."/>
            <person name="Zhong W.Y."/>
            <person name="Ma X.K."/>
            <person name="Ma L."/>
            <person name="Huang J."/>
            <person name="Chen G.Z."/>
            <person name="Huang M.Z."/>
            <person name="Huang L."/>
            <person name="Peng D.H."/>
            <person name="Luo Y.B."/>
            <person name="Zou S.Q."/>
            <person name="Chen S.P."/>
            <person name="Lan S."/>
            <person name="Tsai W.C."/>
            <person name="Van de Peer Y."/>
            <person name="Liu Z.J."/>
        </authorList>
    </citation>
    <scope>NUCLEOTIDE SEQUENCE [LARGE SCALE GENOMIC DNA]</scope>
    <source>
        <strain evidence="1">Lor288</strain>
    </source>
</reference>
<accession>A0ABR2M649</accession>
<protein>
    <recommendedName>
        <fullName evidence="3">DDE Tnp4 domain-containing protein</fullName>
    </recommendedName>
</protein>
<sequence>METISRLFMIGLCARTSLSMNRREIFNKAHSSFCSVIKRSFGVCKKNGHMLSKMSSFDFSNQCVVVLATMTLHNFIRRYSSRSDPEFDACDGNKNFVHAEAYKLQPTNRPSTIDANLNIESSTFERT</sequence>
<dbReference type="Proteomes" id="UP001412067">
    <property type="component" value="Unassembled WGS sequence"/>
</dbReference>
<comment type="caution">
    <text evidence="1">The sequence shown here is derived from an EMBL/GenBank/DDBJ whole genome shotgun (WGS) entry which is preliminary data.</text>
</comment>
<evidence type="ECO:0000313" key="1">
    <source>
        <dbReference type="EMBL" id="KAK8959637.1"/>
    </source>
</evidence>
<organism evidence="1 2">
    <name type="scientific">Platanthera guangdongensis</name>
    <dbReference type="NCBI Taxonomy" id="2320717"/>
    <lineage>
        <taxon>Eukaryota</taxon>
        <taxon>Viridiplantae</taxon>
        <taxon>Streptophyta</taxon>
        <taxon>Embryophyta</taxon>
        <taxon>Tracheophyta</taxon>
        <taxon>Spermatophyta</taxon>
        <taxon>Magnoliopsida</taxon>
        <taxon>Liliopsida</taxon>
        <taxon>Asparagales</taxon>
        <taxon>Orchidaceae</taxon>
        <taxon>Orchidoideae</taxon>
        <taxon>Orchideae</taxon>
        <taxon>Orchidinae</taxon>
        <taxon>Platanthera</taxon>
    </lineage>
</organism>
<keyword evidence="2" id="KW-1185">Reference proteome</keyword>
<gene>
    <name evidence="1" type="ORF">KSP40_PGU011479</name>
</gene>
<evidence type="ECO:0008006" key="3">
    <source>
        <dbReference type="Google" id="ProtNLM"/>
    </source>
</evidence>